<evidence type="ECO:0000313" key="8">
    <source>
        <dbReference type="EMBL" id="QDU47512.1"/>
    </source>
</evidence>
<dbReference type="PROSITE" id="PS51007">
    <property type="entry name" value="CYTC"/>
    <property type="match status" value="2"/>
</dbReference>
<dbReference type="Pfam" id="PF00034">
    <property type="entry name" value="Cytochrom_C"/>
    <property type="match status" value="1"/>
</dbReference>
<gene>
    <name evidence="8" type="primary">petJ_2</name>
    <name evidence="8" type="ORF">Mal52_60440</name>
</gene>
<accession>A0A517ZYF7</accession>
<dbReference type="RefSeq" id="WP_197534541.1">
    <property type="nucleotide sequence ID" value="NZ_CP036276.1"/>
</dbReference>
<feature type="domain" description="Cytochrome c" evidence="7">
    <location>
        <begin position="78"/>
        <end position="172"/>
    </location>
</feature>
<keyword evidence="3 4" id="KW-0408">Iron</keyword>
<protein>
    <submittedName>
        <fullName evidence="8">Cytochrome c6</fullName>
    </submittedName>
</protein>
<dbReference type="GO" id="GO:0046872">
    <property type="term" value="F:metal ion binding"/>
    <property type="evidence" value="ECO:0007669"/>
    <property type="project" value="UniProtKB-KW"/>
</dbReference>
<reference evidence="8 9" key="1">
    <citation type="submission" date="2019-02" db="EMBL/GenBank/DDBJ databases">
        <title>Deep-cultivation of Planctomycetes and their phenomic and genomic characterization uncovers novel biology.</title>
        <authorList>
            <person name="Wiegand S."/>
            <person name="Jogler M."/>
            <person name="Boedeker C."/>
            <person name="Pinto D."/>
            <person name="Vollmers J."/>
            <person name="Rivas-Marin E."/>
            <person name="Kohn T."/>
            <person name="Peeters S.H."/>
            <person name="Heuer A."/>
            <person name="Rast P."/>
            <person name="Oberbeckmann S."/>
            <person name="Bunk B."/>
            <person name="Jeske O."/>
            <person name="Meyerdierks A."/>
            <person name="Storesund J.E."/>
            <person name="Kallscheuer N."/>
            <person name="Luecker S."/>
            <person name="Lage O.M."/>
            <person name="Pohl T."/>
            <person name="Merkel B.J."/>
            <person name="Hornburger P."/>
            <person name="Mueller R.-W."/>
            <person name="Bruemmer F."/>
            <person name="Labrenz M."/>
            <person name="Spormann A.M."/>
            <person name="Op den Camp H."/>
            <person name="Overmann J."/>
            <person name="Amann R."/>
            <person name="Jetten M.S.M."/>
            <person name="Mascher T."/>
            <person name="Medema M.H."/>
            <person name="Devos D.P."/>
            <person name="Kaster A.-K."/>
            <person name="Ovreas L."/>
            <person name="Rohde M."/>
            <person name="Galperin M.Y."/>
            <person name="Jogler C."/>
        </authorList>
    </citation>
    <scope>NUCLEOTIDE SEQUENCE [LARGE SCALE GENOMIC DNA]</scope>
    <source>
        <strain evidence="8 9">Mal52</strain>
    </source>
</reference>
<dbReference type="GO" id="GO:0009055">
    <property type="term" value="F:electron transfer activity"/>
    <property type="evidence" value="ECO:0007669"/>
    <property type="project" value="InterPro"/>
</dbReference>
<feature type="compositionally biased region" description="Acidic residues" evidence="5">
    <location>
        <begin position="355"/>
        <end position="367"/>
    </location>
</feature>
<evidence type="ECO:0000256" key="6">
    <source>
        <dbReference type="SAM" id="SignalP"/>
    </source>
</evidence>
<sequence length="367" mass="40417" precursor="true">MSINFRPNSRSALLAGSLLALLVAVSGCERAAEPVFELNDETSQLDTKLRIQIRGALRTHSGTPQVPKMLGDESFDTKQLQHGMEIYMQRCSQCHGVSGDGRGPKAKYLYPLPRDYRRGIFKFTSTPYGSKPRREDLLNTLRRGIPGTSMPSFARLPKADLEAVVDYVIALSKRGELESQLVQEADPDEPEIDPEIVQELVDYIDESWEMAHFTEVMPLTPLPEFTAEDVAVGKELFTSPDVGCANCHGSDGRGQTAANVETPLKDMWGHAARAADLTSGMLRGGSKPVDVYRRVFNGINGTPMPGFGTSAKIREDPELVWKLVAYVLQISGQRRSGQVPPVGQFTFAPYPQGTQEDDAQTDDQSQE</sequence>
<dbReference type="SUPFAM" id="SSF46626">
    <property type="entry name" value="Cytochrome c"/>
    <property type="match status" value="2"/>
</dbReference>
<dbReference type="PANTHER" id="PTHR33751">
    <property type="entry name" value="CBB3-TYPE CYTOCHROME C OXIDASE SUBUNIT FIXP"/>
    <property type="match status" value="1"/>
</dbReference>
<dbReference type="EMBL" id="CP036276">
    <property type="protein sequence ID" value="QDU47512.1"/>
    <property type="molecule type" value="Genomic_DNA"/>
</dbReference>
<evidence type="ECO:0000259" key="7">
    <source>
        <dbReference type="PROSITE" id="PS51007"/>
    </source>
</evidence>
<feature type="chain" id="PRO_5022239008" evidence="6">
    <location>
        <begin position="32"/>
        <end position="367"/>
    </location>
</feature>
<keyword evidence="2 4" id="KW-0479">Metal-binding</keyword>
<evidence type="ECO:0000256" key="5">
    <source>
        <dbReference type="SAM" id="MobiDB-lite"/>
    </source>
</evidence>
<evidence type="ECO:0000256" key="1">
    <source>
        <dbReference type="ARBA" id="ARBA00022617"/>
    </source>
</evidence>
<dbReference type="InterPro" id="IPR009056">
    <property type="entry name" value="Cyt_c-like_dom"/>
</dbReference>
<evidence type="ECO:0000313" key="9">
    <source>
        <dbReference type="Proteomes" id="UP000319383"/>
    </source>
</evidence>
<evidence type="ECO:0000256" key="4">
    <source>
        <dbReference type="PROSITE-ProRule" id="PRU00433"/>
    </source>
</evidence>
<evidence type="ECO:0000256" key="2">
    <source>
        <dbReference type="ARBA" id="ARBA00022723"/>
    </source>
</evidence>
<dbReference type="Proteomes" id="UP000319383">
    <property type="component" value="Chromosome"/>
</dbReference>
<organism evidence="8 9">
    <name type="scientific">Symmachiella dynata</name>
    <dbReference type="NCBI Taxonomy" id="2527995"/>
    <lineage>
        <taxon>Bacteria</taxon>
        <taxon>Pseudomonadati</taxon>
        <taxon>Planctomycetota</taxon>
        <taxon>Planctomycetia</taxon>
        <taxon>Planctomycetales</taxon>
        <taxon>Planctomycetaceae</taxon>
        <taxon>Symmachiella</taxon>
    </lineage>
</organism>
<dbReference type="PANTHER" id="PTHR33751:SF1">
    <property type="entry name" value="CBB3-TYPE CYTOCHROME C OXIDASE SUBUNIT FIXP"/>
    <property type="match status" value="1"/>
</dbReference>
<dbReference type="AlphaFoldDB" id="A0A517ZYF7"/>
<keyword evidence="9" id="KW-1185">Reference proteome</keyword>
<feature type="domain" description="Cytochrome c" evidence="7">
    <location>
        <begin position="228"/>
        <end position="331"/>
    </location>
</feature>
<evidence type="ECO:0000256" key="3">
    <source>
        <dbReference type="ARBA" id="ARBA00023004"/>
    </source>
</evidence>
<keyword evidence="1 4" id="KW-0349">Heme</keyword>
<dbReference type="GO" id="GO:0020037">
    <property type="term" value="F:heme binding"/>
    <property type="evidence" value="ECO:0007669"/>
    <property type="project" value="InterPro"/>
</dbReference>
<name>A0A517ZYF7_9PLAN</name>
<dbReference type="InterPro" id="IPR050597">
    <property type="entry name" value="Cytochrome_c_Oxidase_Subunit"/>
</dbReference>
<dbReference type="KEGG" id="sdyn:Mal52_60440"/>
<dbReference type="Pfam" id="PF13442">
    <property type="entry name" value="Cytochrome_CBB3"/>
    <property type="match status" value="1"/>
</dbReference>
<feature type="signal peptide" evidence="6">
    <location>
        <begin position="1"/>
        <end position="31"/>
    </location>
</feature>
<dbReference type="Gene3D" id="1.10.760.10">
    <property type="entry name" value="Cytochrome c-like domain"/>
    <property type="match status" value="2"/>
</dbReference>
<proteinExistence type="predicted"/>
<dbReference type="PROSITE" id="PS51257">
    <property type="entry name" value="PROKAR_LIPOPROTEIN"/>
    <property type="match status" value="1"/>
</dbReference>
<keyword evidence="6" id="KW-0732">Signal</keyword>
<feature type="region of interest" description="Disordered" evidence="5">
    <location>
        <begin position="336"/>
        <end position="367"/>
    </location>
</feature>
<dbReference type="InterPro" id="IPR036909">
    <property type="entry name" value="Cyt_c-like_dom_sf"/>
</dbReference>